<organism evidence="4 5">
    <name type="scientific">Nocardioides dubius</name>
    <dbReference type="NCBI Taxonomy" id="317019"/>
    <lineage>
        <taxon>Bacteria</taxon>
        <taxon>Bacillati</taxon>
        <taxon>Actinomycetota</taxon>
        <taxon>Actinomycetes</taxon>
        <taxon>Propionibacteriales</taxon>
        <taxon>Nocardioidaceae</taxon>
        <taxon>Nocardioides</taxon>
    </lineage>
</organism>
<keyword evidence="5" id="KW-1185">Reference proteome</keyword>
<evidence type="ECO:0000256" key="2">
    <source>
        <dbReference type="PROSITE-ProRule" id="PRU00335"/>
    </source>
</evidence>
<evidence type="ECO:0000259" key="3">
    <source>
        <dbReference type="PROSITE" id="PS50977"/>
    </source>
</evidence>
<sequence length="216" mass="23521">MPRIAGDREPAQPVSAEQKERYARILRAAARLGSKHGSDRMQMNDVAKEAGVAIATLYRYFPSKNDLFVGLMNSQVHRLSSAPAPADGLLPSEAVAEILVVASRTMLERPLLATAMLHANNSAQLSVGREGSSASQAFHVVLHRALGTEDPTPQDKRLVRLIEQAWYGVLVSVLNDVITMQECEDDIRLTSKLLLGPTYDPAPPLGSSPVLDRMEN</sequence>
<dbReference type="Pfam" id="PF00440">
    <property type="entry name" value="TetR_N"/>
    <property type="match status" value="1"/>
</dbReference>
<dbReference type="PROSITE" id="PS50977">
    <property type="entry name" value="HTH_TETR_2"/>
    <property type="match status" value="1"/>
</dbReference>
<dbReference type="InterPro" id="IPR009057">
    <property type="entry name" value="Homeodomain-like_sf"/>
</dbReference>
<dbReference type="InterPro" id="IPR041642">
    <property type="entry name" value="KstR_C"/>
</dbReference>
<dbReference type="Proteomes" id="UP001501581">
    <property type="component" value="Unassembled WGS sequence"/>
</dbReference>
<dbReference type="RefSeq" id="WP_343995499.1">
    <property type="nucleotide sequence ID" value="NZ_BAAALG010000011.1"/>
</dbReference>
<dbReference type="EMBL" id="BAAALG010000011">
    <property type="protein sequence ID" value="GAA1107102.1"/>
    <property type="molecule type" value="Genomic_DNA"/>
</dbReference>
<reference evidence="4 5" key="1">
    <citation type="journal article" date="2019" name="Int. J. Syst. Evol. Microbiol.">
        <title>The Global Catalogue of Microorganisms (GCM) 10K type strain sequencing project: providing services to taxonomists for standard genome sequencing and annotation.</title>
        <authorList>
            <consortium name="The Broad Institute Genomics Platform"/>
            <consortium name="The Broad Institute Genome Sequencing Center for Infectious Disease"/>
            <person name="Wu L."/>
            <person name="Ma J."/>
        </authorList>
    </citation>
    <scope>NUCLEOTIDE SEQUENCE [LARGE SCALE GENOMIC DNA]</scope>
    <source>
        <strain evidence="4 5">JCM 13008</strain>
    </source>
</reference>
<dbReference type="PANTHER" id="PTHR30055">
    <property type="entry name" value="HTH-TYPE TRANSCRIPTIONAL REGULATOR RUTR"/>
    <property type="match status" value="1"/>
</dbReference>
<comment type="caution">
    <text evidence="4">The sequence shown here is derived from an EMBL/GenBank/DDBJ whole genome shotgun (WGS) entry which is preliminary data.</text>
</comment>
<evidence type="ECO:0000313" key="4">
    <source>
        <dbReference type="EMBL" id="GAA1107102.1"/>
    </source>
</evidence>
<dbReference type="InterPro" id="IPR001647">
    <property type="entry name" value="HTH_TetR"/>
</dbReference>
<dbReference type="PRINTS" id="PR00455">
    <property type="entry name" value="HTHTETR"/>
</dbReference>
<feature type="domain" description="HTH tetR-type" evidence="3">
    <location>
        <begin position="19"/>
        <end position="79"/>
    </location>
</feature>
<dbReference type="SUPFAM" id="SSF46689">
    <property type="entry name" value="Homeodomain-like"/>
    <property type="match status" value="1"/>
</dbReference>
<proteinExistence type="predicted"/>
<dbReference type="Gene3D" id="1.10.357.10">
    <property type="entry name" value="Tetracycline Repressor, domain 2"/>
    <property type="match status" value="1"/>
</dbReference>
<protein>
    <submittedName>
        <fullName evidence="4">TetR family transcriptional regulator</fullName>
    </submittedName>
</protein>
<evidence type="ECO:0000256" key="1">
    <source>
        <dbReference type="ARBA" id="ARBA00023125"/>
    </source>
</evidence>
<feature type="DNA-binding region" description="H-T-H motif" evidence="2">
    <location>
        <begin position="42"/>
        <end position="61"/>
    </location>
</feature>
<gene>
    <name evidence="4" type="ORF">GCM10009668_28780</name>
</gene>
<keyword evidence="1 2" id="KW-0238">DNA-binding</keyword>
<evidence type="ECO:0000313" key="5">
    <source>
        <dbReference type="Proteomes" id="UP001501581"/>
    </source>
</evidence>
<dbReference type="Pfam" id="PF17925">
    <property type="entry name" value="TetR_C_20"/>
    <property type="match status" value="1"/>
</dbReference>
<dbReference type="InterPro" id="IPR050109">
    <property type="entry name" value="HTH-type_TetR-like_transc_reg"/>
</dbReference>
<dbReference type="PANTHER" id="PTHR30055:SF242">
    <property type="entry name" value="HTH-TYPE TRANSCRIPTIONAL REPRESSOR KSTR"/>
    <property type="match status" value="1"/>
</dbReference>
<name>A0ABN1TZG7_9ACTN</name>
<accession>A0ABN1TZG7</accession>